<dbReference type="GO" id="GO:0005886">
    <property type="term" value="C:plasma membrane"/>
    <property type="evidence" value="ECO:0007669"/>
    <property type="project" value="UniProtKB-SubCell"/>
</dbReference>
<evidence type="ECO:0000256" key="4">
    <source>
        <dbReference type="ARBA" id="ARBA00022989"/>
    </source>
</evidence>
<dbReference type="Proteomes" id="UP000237222">
    <property type="component" value="Unassembled WGS sequence"/>
</dbReference>
<evidence type="ECO:0000256" key="5">
    <source>
        <dbReference type="ARBA" id="ARBA00023136"/>
    </source>
</evidence>
<dbReference type="AlphaFoldDB" id="A0A2S4HDM7"/>
<protein>
    <submittedName>
        <fullName evidence="7">F0F1 ATP synthase subunit I</fullName>
    </submittedName>
</protein>
<gene>
    <name evidence="7" type="ORF">C0068_13755</name>
</gene>
<feature type="transmembrane region" description="Helical" evidence="6">
    <location>
        <begin position="115"/>
        <end position="134"/>
    </location>
</feature>
<keyword evidence="5 6" id="KW-0472">Membrane</keyword>
<name>A0A2S4HDM7_9GAMM</name>
<accession>A0A2S4HDM7</accession>
<feature type="transmembrane region" description="Helical" evidence="6">
    <location>
        <begin position="92"/>
        <end position="109"/>
    </location>
</feature>
<keyword evidence="4 6" id="KW-1133">Transmembrane helix</keyword>
<dbReference type="Pfam" id="PF03899">
    <property type="entry name" value="ATP-synt_I"/>
    <property type="match status" value="1"/>
</dbReference>
<evidence type="ECO:0000256" key="3">
    <source>
        <dbReference type="ARBA" id="ARBA00022692"/>
    </source>
</evidence>
<keyword evidence="3 6" id="KW-0812">Transmembrane</keyword>
<dbReference type="RefSeq" id="WP_103685051.1">
    <property type="nucleotide sequence ID" value="NZ_PQGG01000031.1"/>
</dbReference>
<evidence type="ECO:0000313" key="8">
    <source>
        <dbReference type="Proteomes" id="UP000237222"/>
    </source>
</evidence>
<evidence type="ECO:0000256" key="1">
    <source>
        <dbReference type="ARBA" id="ARBA00004651"/>
    </source>
</evidence>
<comment type="caution">
    <text evidence="7">The sequence shown here is derived from an EMBL/GenBank/DDBJ whole genome shotgun (WGS) entry which is preliminary data.</text>
</comment>
<evidence type="ECO:0000256" key="6">
    <source>
        <dbReference type="SAM" id="Phobius"/>
    </source>
</evidence>
<evidence type="ECO:0000256" key="2">
    <source>
        <dbReference type="ARBA" id="ARBA00022475"/>
    </source>
</evidence>
<dbReference type="InterPro" id="IPR005598">
    <property type="entry name" value="ATP_synth_I"/>
</dbReference>
<proteinExistence type="predicted"/>
<organism evidence="7 8">
    <name type="scientific">Zhongshania marina</name>
    <dbReference type="NCBI Taxonomy" id="2304603"/>
    <lineage>
        <taxon>Bacteria</taxon>
        <taxon>Pseudomonadati</taxon>
        <taxon>Pseudomonadota</taxon>
        <taxon>Gammaproteobacteria</taxon>
        <taxon>Cellvibrionales</taxon>
        <taxon>Spongiibacteraceae</taxon>
        <taxon>Zhongshania</taxon>
    </lineage>
</organism>
<feature type="transmembrane region" description="Helical" evidence="6">
    <location>
        <begin position="21"/>
        <end position="40"/>
    </location>
</feature>
<evidence type="ECO:0000313" key="7">
    <source>
        <dbReference type="EMBL" id="POP52067.1"/>
    </source>
</evidence>
<feature type="transmembrane region" description="Helical" evidence="6">
    <location>
        <begin position="46"/>
        <end position="64"/>
    </location>
</feature>
<sequence>MTAEEKRKSPRAVHKIFRPPLLKIYGFQCALVLLASVILFPLDKVAAYSTVIGGMISVVPNAYFARQVFRYAGAAFAREVARSFYRGESGKFVTTVLLFAATFALVQPLQVFVLFLAYLAVMLLNAVLLARYGLASNKN</sequence>
<reference evidence="7" key="1">
    <citation type="submission" date="2018-01" db="EMBL/GenBank/DDBJ databases">
        <authorList>
            <person name="Yu X.-D."/>
        </authorList>
    </citation>
    <scope>NUCLEOTIDE SEQUENCE</scope>
    <source>
        <strain evidence="7">ZX-21</strain>
    </source>
</reference>
<keyword evidence="2" id="KW-1003">Cell membrane</keyword>
<comment type="subcellular location">
    <subcellularLocation>
        <location evidence="1">Cell membrane</location>
        <topology evidence="1">Multi-pass membrane protein</topology>
    </subcellularLocation>
</comment>
<dbReference type="EMBL" id="PQGG01000031">
    <property type="protein sequence ID" value="POP52067.1"/>
    <property type="molecule type" value="Genomic_DNA"/>
</dbReference>
<dbReference type="OrthoDB" id="5702716at2"/>